<dbReference type="PROSITE" id="PS50082">
    <property type="entry name" value="WD_REPEATS_2"/>
    <property type="match status" value="1"/>
</dbReference>
<dbReference type="OrthoDB" id="196858at2759"/>
<dbReference type="Gene3D" id="2.130.10.10">
    <property type="entry name" value="YVTN repeat-like/Quinoprotein amine dehydrogenase"/>
    <property type="match status" value="1"/>
</dbReference>
<evidence type="ECO:0000313" key="8">
    <source>
        <dbReference type="EMBL" id="OXB67184.1"/>
    </source>
</evidence>
<dbReference type="InterPro" id="IPR037850">
    <property type="entry name" value="RBBP5/Swd1"/>
</dbReference>
<keyword evidence="2 5" id="KW-0853">WD repeat</keyword>
<evidence type="ECO:0008006" key="10">
    <source>
        <dbReference type="Google" id="ProtNLM"/>
    </source>
</evidence>
<keyword evidence="4" id="KW-0539">Nucleus</keyword>
<feature type="repeat" description="WD" evidence="5">
    <location>
        <begin position="19"/>
        <end position="49"/>
    </location>
</feature>
<feature type="compositionally biased region" description="Acidic residues" evidence="6">
    <location>
        <begin position="290"/>
        <end position="306"/>
    </location>
</feature>
<dbReference type="PANTHER" id="PTHR44040:SF1">
    <property type="entry name" value="RETINOBLASTOMA-BINDING PROTEIN 5"/>
    <property type="match status" value="1"/>
</dbReference>
<comment type="subcellular location">
    <subcellularLocation>
        <location evidence="1">Nucleus</location>
    </subcellularLocation>
</comment>
<comment type="caution">
    <text evidence="8">The sequence shown here is derived from an EMBL/GenBank/DDBJ whole genome shotgun (WGS) entry which is preliminary data.</text>
</comment>
<evidence type="ECO:0000313" key="9">
    <source>
        <dbReference type="Proteomes" id="UP000198323"/>
    </source>
</evidence>
<evidence type="ECO:0000256" key="6">
    <source>
        <dbReference type="SAM" id="MobiDB-lite"/>
    </source>
</evidence>
<evidence type="ECO:0000256" key="3">
    <source>
        <dbReference type="ARBA" id="ARBA00022737"/>
    </source>
</evidence>
<dbReference type="SUPFAM" id="SSF117289">
    <property type="entry name" value="Nucleoporin domain"/>
    <property type="match status" value="1"/>
</dbReference>
<organism evidence="8 9">
    <name type="scientific">Callipepla squamata</name>
    <name type="common">Scaled quail</name>
    <dbReference type="NCBI Taxonomy" id="9009"/>
    <lineage>
        <taxon>Eukaryota</taxon>
        <taxon>Metazoa</taxon>
        <taxon>Chordata</taxon>
        <taxon>Craniata</taxon>
        <taxon>Vertebrata</taxon>
        <taxon>Euteleostomi</taxon>
        <taxon>Archelosauria</taxon>
        <taxon>Archosauria</taxon>
        <taxon>Dinosauria</taxon>
        <taxon>Saurischia</taxon>
        <taxon>Theropoda</taxon>
        <taxon>Coelurosauria</taxon>
        <taxon>Aves</taxon>
        <taxon>Neognathae</taxon>
        <taxon>Galloanserae</taxon>
        <taxon>Galliformes</taxon>
        <taxon>Odontophoridae</taxon>
        <taxon>Callipepla</taxon>
    </lineage>
</organism>
<feature type="compositionally biased region" description="Basic residues" evidence="6">
    <location>
        <begin position="425"/>
        <end position="436"/>
    </location>
</feature>
<feature type="transmembrane region" description="Helical" evidence="7">
    <location>
        <begin position="685"/>
        <end position="703"/>
    </location>
</feature>
<evidence type="ECO:0000256" key="2">
    <source>
        <dbReference type="ARBA" id="ARBA00022574"/>
    </source>
</evidence>
<feature type="region of interest" description="Disordered" evidence="6">
    <location>
        <begin position="354"/>
        <end position="456"/>
    </location>
</feature>
<keyword evidence="7" id="KW-0472">Membrane</keyword>
<dbReference type="InterPro" id="IPR001680">
    <property type="entry name" value="WD40_rpt"/>
</dbReference>
<dbReference type="STRING" id="9009.A0A226NI32"/>
<protein>
    <recommendedName>
        <fullName evidence="10">Ig-like domain-containing protein</fullName>
    </recommendedName>
</protein>
<dbReference type="PANTHER" id="PTHR44040">
    <property type="entry name" value="RETINOBLASTOMA-BINDING PROTEIN 5"/>
    <property type="match status" value="1"/>
</dbReference>
<dbReference type="SMART" id="SM00320">
    <property type="entry name" value="WD40"/>
    <property type="match status" value="4"/>
</dbReference>
<dbReference type="GO" id="GO:0048188">
    <property type="term" value="C:Set1C/COMPASS complex"/>
    <property type="evidence" value="ECO:0007669"/>
    <property type="project" value="InterPro"/>
</dbReference>
<dbReference type="Proteomes" id="UP000198323">
    <property type="component" value="Unassembled WGS sequence"/>
</dbReference>
<proteinExistence type="predicted"/>
<dbReference type="AlphaFoldDB" id="A0A226NI32"/>
<gene>
    <name evidence="8" type="ORF">ASZ78_015825</name>
</gene>
<evidence type="ECO:0000256" key="5">
    <source>
        <dbReference type="PROSITE-ProRule" id="PRU00221"/>
    </source>
</evidence>
<keyword evidence="9" id="KW-1185">Reference proteome</keyword>
<feature type="region of interest" description="Disordered" evidence="6">
    <location>
        <begin position="290"/>
        <end position="323"/>
    </location>
</feature>
<accession>A0A226NI32</accession>
<dbReference type="EMBL" id="MCFN01000042">
    <property type="protein sequence ID" value="OXB67184.1"/>
    <property type="molecule type" value="Genomic_DNA"/>
</dbReference>
<feature type="compositionally biased region" description="Basic and acidic residues" evidence="6">
    <location>
        <begin position="437"/>
        <end position="454"/>
    </location>
</feature>
<dbReference type="Pfam" id="PF00400">
    <property type="entry name" value="WD40"/>
    <property type="match status" value="1"/>
</dbReference>
<evidence type="ECO:0000256" key="4">
    <source>
        <dbReference type="ARBA" id="ARBA00023242"/>
    </source>
</evidence>
<dbReference type="InterPro" id="IPR015943">
    <property type="entry name" value="WD40/YVTN_repeat-like_dom_sf"/>
</dbReference>
<keyword evidence="7" id="KW-0812">Transmembrane</keyword>
<evidence type="ECO:0000256" key="1">
    <source>
        <dbReference type="ARBA" id="ARBA00004123"/>
    </source>
</evidence>
<keyword evidence="3" id="KW-0677">Repeat</keyword>
<keyword evidence="7" id="KW-1133">Transmembrane helix</keyword>
<name>A0A226NI32_CALSU</name>
<evidence type="ECO:0000256" key="7">
    <source>
        <dbReference type="SAM" id="Phobius"/>
    </source>
</evidence>
<reference evidence="8 9" key="1">
    <citation type="submission" date="2016-07" db="EMBL/GenBank/DDBJ databases">
        <title>Disparate Historic Effective Population Sizes Predicted by Modern Levels of Genome Diversity for the Scaled Quail (Callipepla squamata) and the Northern Bobwhite (Colinus virginianus): Inferences from First and Second Generation Draft Genome Assemblies for Sympatric New World Quail.</title>
        <authorList>
            <person name="Oldeschulte D.L."/>
            <person name="Halley Y.A."/>
            <person name="Bhattarai E.K."/>
            <person name="Brashear W.A."/>
            <person name="Hill J."/>
            <person name="Metz R.P."/>
            <person name="Johnson C.D."/>
            <person name="Rollins D."/>
            <person name="Peterson M.J."/>
            <person name="Bickhart D.M."/>
            <person name="Decker J.E."/>
            <person name="Seabury C.M."/>
        </authorList>
    </citation>
    <scope>NUCLEOTIDE SEQUENCE [LARGE SCALE GENOMIC DNA]</scope>
    <source>
        <strain evidence="8 9">Texas</strain>
        <tissue evidence="8">Leg muscle</tissue>
    </source>
</reference>
<sequence length="721" mass="79568">MNLELLGIAFTRTVPSLCSWSRDGHKLVSASTDNIVSQWDVLSGDCDQRFRFPSPILKVQYHPRDQNRVLVCPMKSAPVMLTLSDSKHVVLPVDDDSDLNVVASFDRRGEYIYTGNAKGKILVLKTETQDLVASFRVTTGTSNTTAIKSIEFARKGSCFLINTADRIIRVYDGREILTCGRDGEPEPMQKLQDLVNRTPWKKCCFSGDGEYIVAGSARQHALYIWEKSIGNLVKILHGTRGELLLDVAWHPVRPIIASISSGVVSIWAQNQVENWSAFAPDFKELDENVEYEERESEFDIEDEDKSEPEQTGADAAEDEEVDVTSVDPIAAFCSSDEELEDSKALLYLPIAPEVEDPEENPYGPPPDAVQSSLTDEGIGSEKKRQSSSDGPQAPKKKPKTTNIELQGVPNDEVHPLLGVKGDGKSKKKQAGRPKGSKGKDKDSPFKPKLYKGDRGALPLEGAAKGKVQAELGQPLTASFPKVTIPAELQSVVAKIAVNSTSCSVTCGLGFQVEQMCEITPAGERKNCTSRRSHCTTTWGCGLLHFTIPEGRPLVLSCLTKDVVDLGIRGYSCTWKVARGLVTMNDVLFVPFRNPGFAVTFSPTEESNAGTYRCDVHMLKTFKIIKRIYFGVRVIRNDLVNLDFAKSLTREQKLAARNEEGMEANSTLVDVEEKLHFWQRKSFHKSLIGVGGGLVGVVIVSVALRRLQEMLRSRGAENQTQF</sequence>